<comment type="caution">
    <text evidence="2">The sequence shown here is derived from an EMBL/GenBank/DDBJ whole genome shotgun (WGS) entry which is preliminary data.</text>
</comment>
<dbReference type="GeneID" id="64856904"/>
<evidence type="ECO:0000313" key="2">
    <source>
        <dbReference type="EMBL" id="CAB4253928.1"/>
    </source>
</evidence>
<dbReference type="OrthoDB" id="4070347at2759"/>
<keyword evidence="3" id="KW-1185">Reference proteome</keyword>
<dbReference type="EMBL" id="CAEFZW010000003">
    <property type="protein sequence ID" value="CAB4253928.1"/>
    <property type="molecule type" value="Genomic_DNA"/>
</dbReference>
<organism evidence="2 3">
    <name type="scientific">Maudiozyma barnettii</name>
    <dbReference type="NCBI Taxonomy" id="61262"/>
    <lineage>
        <taxon>Eukaryota</taxon>
        <taxon>Fungi</taxon>
        <taxon>Dikarya</taxon>
        <taxon>Ascomycota</taxon>
        <taxon>Saccharomycotina</taxon>
        <taxon>Saccharomycetes</taxon>
        <taxon>Saccharomycetales</taxon>
        <taxon>Saccharomycetaceae</taxon>
        <taxon>Maudiozyma</taxon>
    </lineage>
</organism>
<evidence type="ECO:0000256" key="1">
    <source>
        <dbReference type="SAM" id="MobiDB-lite"/>
    </source>
</evidence>
<dbReference type="RefSeq" id="XP_041405773.1">
    <property type="nucleotide sequence ID" value="XM_041549839.1"/>
</dbReference>
<evidence type="ECO:0000313" key="3">
    <source>
        <dbReference type="Proteomes" id="UP000644660"/>
    </source>
</evidence>
<reference evidence="2 3" key="1">
    <citation type="submission" date="2020-05" db="EMBL/GenBank/DDBJ databases">
        <authorList>
            <person name="Casaregola S."/>
            <person name="Devillers H."/>
            <person name="Grondin C."/>
        </authorList>
    </citation>
    <scope>NUCLEOTIDE SEQUENCE [LARGE SCALE GENOMIC DNA]</scope>
    <source>
        <strain evidence="2 3">CLIB 1767</strain>
    </source>
</reference>
<dbReference type="Proteomes" id="UP000644660">
    <property type="component" value="Unassembled WGS sequence"/>
</dbReference>
<name>A0A8H2ZGQ5_9SACH</name>
<feature type="compositionally biased region" description="Basic and acidic residues" evidence="1">
    <location>
        <begin position="225"/>
        <end position="237"/>
    </location>
</feature>
<proteinExistence type="predicted"/>
<dbReference type="AlphaFoldDB" id="A0A8H2ZGQ5"/>
<feature type="region of interest" description="Disordered" evidence="1">
    <location>
        <begin position="188"/>
        <end position="259"/>
    </location>
</feature>
<feature type="compositionally biased region" description="Polar residues" evidence="1">
    <location>
        <begin position="197"/>
        <end position="224"/>
    </location>
</feature>
<gene>
    <name evidence="2" type="ORF">KABA2_03S08580</name>
</gene>
<sequence length="416" mass="47335">MSTNPVPQLVNVSHALSATVIEEMRNTLDTLQQQKQFNEDQVPLLMSYLAQLNGALLQFTEDNKHVKPGVDGVTSGDLDLINGLITLYKDYIYKFNNIEKKFSSMEAKPQSKIDTISRNSSNVNLDEGIRALKEVKQVKKSVPTSTPKREIYIADSSKKKKSIETNNTILTDENIKENQINKKKISFTKYKKKEDSPINSNDETSGNNKRTSIQEENMDNSNSERSPKKMKLDENSTKIRSILKNSETSDKTKQKKKKKVGISFPVEDDLVRVYGDDLPTTGLKVTPTELKKILRPFKEGEPKEKVLIEGFNSKPKLLNIQVTIKDSDISQLKNGPIKFETMTPLLYRDNFRNFSKDLKKPAREPIPEMGLQHNGTTPLVAQAYGRNGLLLRNDRGGIPYKRVPEVRRNKYPSRYQ</sequence>
<protein>
    <submittedName>
        <fullName evidence="2">Similar to Saccharomyces cerevisiae YDR195W REF2 RNA-binding protein involved in the cleavage step of mRNA 3'-end formation prior to polyadenylation, and in snoRNA maturation</fullName>
    </submittedName>
</protein>
<accession>A0A8H2ZGQ5</accession>